<dbReference type="EMBL" id="CAICTM010000691">
    <property type="protein sequence ID" value="CAB9515057.1"/>
    <property type="molecule type" value="Genomic_DNA"/>
</dbReference>
<dbReference type="Gene3D" id="1.10.287.570">
    <property type="entry name" value="Helical hairpin bin"/>
    <property type="match status" value="1"/>
</dbReference>
<evidence type="ECO:0000256" key="3">
    <source>
        <dbReference type="ARBA" id="ARBA00022989"/>
    </source>
</evidence>
<feature type="transmembrane region" description="Helical" evidence="6">
    <location>
        <begin position="569"/>
        <end position="586"/>
    </location>
</feature>
<feature type="transmembrane region" description="Helical" evidence="6">
    <location>
        <begin position="545"/>
        <end position="562"/>
    </location>
</feature>
<dbReference type="Proteomes" id="UP001153069">
    <property type="component" value="Unassembled WGS sequence"/>
</dbReference>
<evidence type="ECO:0000313" key="8">
    <source>
        <dbReference type="EMBL" id="CAB9515057.1"/>
    </source>
</evidence>
<feature type="domain" description="Bicarbonate transporter-like transmembrane" evidence="7">
    <location>
        <begin position="75"/>
        <end position="250"/>
    </location>
</feature>
<feature type="domain" description="Bicarbonate transporter-like transmembrane" evidence="7">
    <location>
        <begin position="262"/>
        <end position="603"/>
    </location>
</feature>
<dbReference type="PANTHER" id="PTHR11453:SF127">
    <property type="entry name" value="SOLUTE CARRIER FAMILY 4 MEMBER 11"/>
    <property type="match status" value="1"/>
</dbReference>
<keyword evidence="2 6" id="KW-0812">Transmembrane</keyword>
<feature type="transmembrane region" description="Helical" evidence="6">
    <location>
        <begin position="305"/>
        <end position="322"/>
    </location>
</feature>
<protein>
    <submittedName>
        <fullName evidence="8">Electroneutral sodium bicarbonate exchanger 1</fullName>
    </submittedName>
</protein>
<name>A0A9N8E5S7_9STRA</name>
<comment type="subcellular location">
    <subcellularLocation>
        <location evidence="1">Membrane</location>
        <topology evidence="1">Multi-pass membrane protein</topology>
    </subcellularLocation>
</comment>
<dbReference type="Pfam" id="PF00955">
    <property type="entry name" value="HCO3_cotransp"/>
    <property type="match status" value="2"/>
</dbReference>
<feature type="transmembrane region" description="Helical" evidence="6">
    <location>
        <begin position="472"/>
        <end position="491"/>
    </location>
</feature>
<evidence type="ECO:0000256" key="1">
    <source>
        <dbReference type="ARBA" id="ARBA00004141"/>
    </source>
</evidence>
<dbReference type="PRINTS" id="PR01231">
    <property type="entry name" value="HCO3TRNSPORT"/>
</dbReference>
<feature type="transmembrane region" description="Helical" evidence="6">
    <location>
        <begin position="379"/>
        <end position="397"/>
    </location>
</feature>
<proteinExistence type="predicted"/>
<feature type="transmembrane region" description="Helical" evidence="6">
    <location>
        <begin position="128"/>
        <end position="149"/>
    </location>
</feature>
<organism evidence="8 9">
    <name type="scientific">Seminavis robusta</name>
    <dbReference type="NCBI Taxonomy" id="568900"/>
    <lineage>
        <taxon>Eukaryota</taxon>
        <taxon>Sar</taxon>
        <taxon>Stramenopiles</taxon>
        <taxon>Ochrophyta</taxon>
        <taxon>Bacillariophyta</taxon>
        <taxon>Bacillariophyceae</taxon>
        <taxon>Bacillariophycidae</taxon>
        <taxon>Naviculales</taxon>
        <taxon>Naviculaceae</taxon>
        <taxon>Seminavis</taxon>
    </lineage>
</organism>
<feature type="transmembrane region" description="Helical" evidence="6">
    <location>
        <begin position="186"/>
        <end position="206"/>
    </location>
</feature>
<feature type="transmembrane region" description="Helical" evidence="6">
    <location>
        <begin position="498"/>
        <end position="517"/>
    </location>
</feature>
<dbReference type="GO" id="GO:0005886">
    <property type="term" value="C:plasma membrane"/>
    <property type="evidence" value="ECO:0007669"/>
    <property type="project" value="TreeGrafter"/>
</dbReference>
<evidence type="ECO:0000259" key="7">
    <source>
        <dbReference type="Pfam" id="PF00955"/>
    </source>
</evidence>
<dbReference type="GO" id="GO:0005452">
    <property type="term" value="F:solute:inorganic anion antiporter activity"/>
    <property type="evidence" value="ECO:0007669"/>
    <property type="project" value="InterPro"/>
</dbReference>
<dbReference type="SUPFAM" id="SSF103473">
    <property type="entry name" value="MFS general substrate transporter"/>
    <property type="match status" value="1"/>
</dbReference>
<feature type="transmembrane region" description="Helical" evidence="6">
    <location>
        <begin position="263"/>
        <end position="284"/>
    </location>
</feature>
<keyword evidence="4 6" id="KW-0472">Membrane</keyword>
<evidence type="ECO:0000313" key="9">
    <source>
        <dbReference type="Proteomes" id="UP001153069"/>
    </source>
</evidence>
<reference evidence="8" key="1">
    <citation type="submission" date="2020-06" db="EMBL/GenBank/DDBJ databases">
        <authorList>
            <consortium name="Plant Systems Biology data submission"/>
        </authorList>
    </citation>
    <scope>NUCLEOTIDE SEQUENCE</scope>
    <source>
        <strain evidence="8">D6</strain>
    </source>
</reference>
<keyword evidence="3 6" id="KW-1133">Transmembrane helix</keyword>
<evidence type="ECO:0000256" key="5">
    <source>
        <dbReference type="SAM" id="MobiDB-lite"/>
    </source>
</evidence>
<dbReference type="AlphaFoldDB" id="A0A9N8E5S7"/>
<dbReference type="GO" id="GO:0006820">
    <property type="term" value="P:monoatomic anion transport"/>
    <property type="evidence" value="ECO:0007669"/>
    <property type="project" value="InterPro"/>
</dbReference>
<dbReference type="InterPro" id="IPR036259">
    <property type="entry name" value="MFS_trans_sf"/>
</dbReference>
<feature type="transmembrane region" description="Helical" evidence="6">
    <location>
        <begin position="101"/>
        <end position="122"/>
    </location>
</feature>
<dbReference type="GO" id="GO:0050801">
    <property type="term" value="P:monoatomic ion homeostasis"/>
    <property type="evidence" value="ECO:0007669"/>
    <property type="project" value="TreeGrafter"/>
</dbReference>
<evidence type="ECO:0000256" key="2">
    <source>
        <dbReference type="ARBA" id="ARBA00022692"/>
    </source>
</evidence>
<comment type="caution">
    <text evidence="8">The sequence shown here is derived from an EMBL/GenBank/DDBJ whole genome shotgun (WGS) entry which is preliminary data.</text>
</comment>
<keyword evidence="9" id="KW-1185">Reference proteome</keyword>
<dbReference type="InterPro" id="IPR011531">
    <property type="entry name" value="HCO3_transpt-like_TM_dom"/>
</dbReference>
<feature type="transmembrane region" description="Helical" evidence="6">
    <location>
        <begin position="418"/>
        <end position="442"/>
    </location>
</feature>
<feature type="region of interest" description="Disordered" evidence="5">
    <location>
        <begin position="1"/>
        <end position="67"/>
    </location>
</feature>
<accession>A0A9N8E5S7</accession>
<gene>
    <name evidence="8" type="ORF">SEMRO_692_G188010.1</name>
</gene>
<feature type="transmembrane region" description="Helical" evidence="6">
    <location>
        <begin position="218"/>
        <end position="243"/>
    </location>
</feature>
<dbReference type="InterPro" id="IPR003020">
    <property type="entry name" value="HCO3_transpt_euk"/>
</dbReference>
<evidence type="ECO:0000256" key="6">
    <source>
        <dbReference type="SAM" id="Phobius"/>
    </source>
</evidence>
<dbReference type="OrthoDB" id="38501at2759"/>
<feature type="compositionally biased region" description="Acidic residues" evidence="5">
    <location>
        <begin position="56"/>
        <end position="67"/>
    </location>
</feature>
<dbReference type="PANTHER" id="PTHR11453">
    <property type="entry name" value="ANION EXCHANGE PROTEIN"/>
    <property type="match status" value="1"/>
</dbReference>
<evidence type="ECO:0000256" key="4">
    <source>
        <dbReference type="ARBA" id="ARBA00023136"/>
    </source>
</evidence>
<sequence length="652" mass="73403">MKEEDLEELQMIGRSRSNEERSECSSTRRKREKQDTARTTVDNDDVDSFFHGSNGDDGEEEEAPNEELENLGWGRGVVKDWKRTVGTWWWYEMTNFEQKTIAVTFFMFFAAIAPAITFGAIYEKTTGHYIGAVEMLAATAWVGIVYALIGGSPVMINGGTGPILAFSGVLYKLSGSLDVPFLTLSAWTGLWVMLFNVVAAFVNLNHYILLATRFTDEIFAMLISVIFIINALGNPFAPVGLYYYFDPNHTSHDDYDNESSYSYLSVAMFSVLIAIGTTAFAIFLRGIKFSRFLCNQWSRSTMSDFAVTIAIFCFTALDHFVFSSVHTEKLNVPDTFAPTFACCDTACDSYWPTDCPDLEAPHGRRPWLVDLFDLNGHTYVPFFAAIPAMLAFILVFLDDGITLHLINHPSHKLTHGDAYNLNTLVIGLMVGVNAMLGFPWLVAATVRSLSHLHALAEKTQDGKFQSVLETRLTNLFVHALILGSIFVLPVLKLIPVPVLYGVFLYMGLTSLSTNQFWGRFTMMFMQPSRHPKGLPYTDHVSHKRMHLYTGIQLALFALLYVIKSIKSIAIAFPVVIALCIPIRLYVLPRLFEKQELVFLDSEDDEIEEWIGKIAVGDDTEERSGEDTMLDFIEPEEKQHLEEMVMQEIDDSA</sequence>